<sequence length="110" mass="12491">MFCPKCKSEFREGFSRCSRCEVALISDLPSSTDTKVNEVVDYEFIDYELIYSTFNPGEVALIKSLLESENITYFISGENLLYVPLFEPAKVLIKKDQAMKAREILSAMAT</sequence>
<dbReference type="Proteomes" id="UP000183997">
    <property type="component" value="Unassembled WGS sequence"/>
</dbReference>
<keyword evidence="3" id="KW-1185">Reference proteome</keyword>
<reference evidence="3" key="1">
    <citation type="submission" date="2016-11" db="EMBL/GenBank/DDBJ databases">
        <authorList>
            <person name="Varghese N."/>
            <person name="Submissions S."/>
        </authorList>
    </citation>
    <scope>NUCLEOTIDE SEQUENCE [LARGE SCALE GENOMIC DNA]</scope>
    <source>
        <strain evidence="3">DSM 10349</strain>
    </source>
</reference>
<dbReference type="Gene3D" id="3.30.70.790">
    <property type="entry name" value="UreE, C-terminal domain"/>
    <property type="match status" value="1"/>
</dbReference>
<gene>
    <name evidence="2" type="ORF">SAMN02745123_00926</name>
</gene>
<dbReference type="InterPro" id="IPR018551">
    <property type="entry name" value="DUF2007"/>
</dbReference>
<feature type="domain" description="DUF2007" evidence="1">
    <location>
        <begin position="50"/>
        <end position="107"/>
    </location>
</feature>
<proteinExistence type="predicted"/>
<organism evidence="2 3">
    <name type="scientific">Desulforamulus aeronauticus DSM 10349</name>
    <dbReference type="NCBI Taxonomy" id="1121421"/>
    <lineage>
        <taxon>Bacteria</taxon>
        <taxon>Bacillati</taxon>
        <taxon>Bacillota</taxon>
        <taxon>Clostridia</taxon>
        <taxon>Eubacteriales</taxon>
        <taxon>Peptococcaceae</taxon>
        <taxon>Desulforamulus</taxon>
    </lineage>
</organism>
<dbReference type="EMBL" id="FRAR01000008">
    <property type="protein sequence ID" value="SHK17219.1"/>
    <property type="molecule type" value="Genomic_DNA"/>
</dbReference>
<dbReference type="Pfam" id="PF09413">
    <property type="entry name" value="DUF2007"/>
    <property type="match status" value="1"/>
</dbReference>
<dbReference type="InterPro" id="IPR011322">
    <property type="entry name" value="N-reg_PII-like_a/b"/>
</dbReference>
<dbReference type="STRING" id="1121421.SAMN02745123_00926"/>
<evidence type="ECO:0000313" key="3">
    <source>
        <dbReference type="Proteomes" id="UP000183997"/>
    </source>
</evidence>
<dbReference type="AlphaFoldDB" id="A0A1M6QAB4"/>
<accession>A0A1M6QAB4</accession>
<dbReference type="SUPFAM" id="SSF54913">
    <property type="entry name" value="GlnB-like"/>
    <property type="match status" value="1"/>
</dbReference>
<dbReference type="RefSeq" id="WP_072911290.1">
    <property type="nucleotide sequence ID" value="NZ_FRAR01000008.1"/>
</dbReference>
<evidence type="ECO:0000259" key="1">
    <source>
        <dbReference type="Pfam" id="PF09413"/>
    </source>
</evidence>
<name>A0A1M6QAB4_9FIRM</name>
<protein>
    <submittedName>
        <fullName evidence="2">Putative signal transducing protein</fullName>
    </submittedName>
</protein>
<evidence type="ECO:0000313" key="2">
    <source>
        <dbReference type="EMBL" id="SHK17219.1"/>
    </source>
</evidence>